<evidence type="ECO:0000256" key="5">
    <source>
        <dbReference type="ARBA" id="ARBA00023157"/>
    </source>
</evidence>
<dbReference type="GO" id="GO:0051537">
    <property type="term" value="F:2 iron, 2 sulfur cluster binding"/>
    <property type="evidence" value="ECO:0007669"/>
    <property type="project" value="UniProtKB-KW"/>
</dbReference>
<dbReference type="Gene3D" id="3.30.9.10">
    <property type="entry name" value="D-Amino Acid Oxidase, subunit A, domain 2"/>
    <property type="match status" value="1"/>
</dbReference>
<dbReference type="Gene3D" id="3.50.50.60">
    <property type="entry name" value="FAD/NAD(P)-binding domain"/>
    <property type="match status" value="1"/>
</dbReference>
<dbReference type="Proteomes" id="UP000639606">
    <property type="component" value="Unassembled WGS sequence"/>
</dbReference>
<dbReference type="PANTHER" id="PTHR13847:SF274">
    <property type="entry name" value="RIESKE 2FE-2S IRON-SULFUR PROTEIN YHFW-RELATED"/>
    <property type="match status" value="1"/>
</dbReference>
<dbReference type="Gene3D" id="2.102.10.10">
    <property type="entry name" value="Rieske [2Fe-2S] iron-sulphur domain"/>
    <property type="match status" value="1"/>
</dbReference>
<reference evidence="7" key="1">
    <citation type="journal article" date="2014" name="Int. J. Syst. Evol. Microbiol.">
        <title>Complete genome sequence of Corynebacterium casei LMG S-19264T (=DSM 44701T), isolated from a smear-ripened cheese.</title>
        <authorList>
            <consortium name="US DOE Joint Genome Institute (JGI-PGF)"/>
            <person name="Walter F."/>
            <person name="Albersmeier A."/>
            <person name="Kalinowski J."/>
            <person name="Ruckert C."/>
        </authorList>
    </citation>
    <scope>NUCLEOTIDE SEQUENCE</scope>
    <source>
        <strain evidence="7">JCM 3313</strain>
    </source>
</reference>
<comment type="caution">
    <text evidence="7">The sequence shown here is derived from an EMBL/GenBank/DDBJ whole genome shotgun (WGS) entry which is preliminary data.</text>
</comment>
<proteinExistence type="predicted"/>
<sequence>MTTTTAENSLWLEALPRRRYPAVAGEETFDVAVVGGGIAGITTALLLKATGLRVAVVEAGRVGTGVSGNNTAKVSALQSTVYSKIIDKHGADAAADYAAASLAGVAQVGVLAEGIDCDLRRDPAYTYAYTEQEVAAVEAEAEAARQAGLPVHLDRGELMGVPFPVHAAVRLDDQIAFHPVKYVHGLAARVDGEGSRVFEDSRVTDFDDGEPCRVHTPTGTITADRVVIATHYPLLDRGGFFARLETTRSYCVAARLRGQRPPRGLAISAGSPSWSLSAWRDLLIVCGQSHKTGSDEGTPYQELERFARQHWDVEAITHRWSAQDVNAYDQLPMVGSYLPGSRRLFTATGFMKWGLSGSTFAAMMLADLVTDRDNPWAERFSPHRVSLRSLGSAAKMNVEVAADMVGDRLKPADTRSVEEVPRGEARVVRVGTDKVGVYRDEADGLHAVSVRCTHLGCIVRFNSAERSWDCPCHGSRFDVDGGVLEGPATEPLPRHEV</sequence>
<dbReference type="InterPro" id="IPR036922">
    <property type="entry name" value="Rieske_2Fe-2S_sf"/>
</dbReference>
<evidence type="ECO:0000313" key="8">
    <source>
        <dbReference type="Proteomes" id="UP000639606"/>
    </source>
</evidence>
<dbReference type="GO" id="GO:0016020">
    <property type="term" value="C:membrane"/>
    <property type="evidence" value="ECO:0007669"/>
    <property type="project" value="InterPro"/>
</dbReference>
<accession>A0A918AL34</accession>
<dbReference type="InterPro" id="IPR036188">
    <property type="entry name" value="FAD/NAD-bd_sf"/>
</dbReference>
<dbReference type="CDD" id="cd03477">
    <property type="entry name" value="Rieske_YhfW_C"/>
    <property type="match status" value="1"/>
</dbReference>
<feature type="domain" description="Rieske" evidence="6">
    <location>
        <begin position="412"/>
        <end position="497"/>
    </location>
</feature>
<dbReference type="GO" id="GO:0046872">
    <property type="term" value="F:metal ion binding"/>
    <property type="evidence" value="ECO:0007669"/>
    <property type="project" value="UniProtKB-KW"/>
</dbReference>
<keyword evidence="5" id="KW-1015">Disulfide bond</keyword>
<name>A0A918AL34_9PSEU</name>
<dbReference type="InterPro" id="IPR038010">
    <property type="entry name" value="YhfW_C"/>
</dbReference>
<organism evidence="7 8">
    <name type="scientific">Saccharothrix coeruleofusca</name>
    <dbReference type="NCBI Taxonomy" id="33919"/>
    <lineage>
        <taxon>Bacteria</taxon>
        <taxon>Bacillati</taxon>
        <taxon>Actinomycetota</taxon>
        <taxon>Actinomycetes</taxon>
        <taxon>Pseudonocardiales</taxon>
        <taxon>Pseudonocardiaceae</taxon>
        <taxon>Saccharothrix</taxon>
    </lineage>
</organism>
<dbReference type="PANTHER" id="PTHR13847">
    <property type="entry name" value="SARCOSINE DEHYDROGENASE-RELATED"/>
    <property type="match status" value="1"/>
</dbReference>
<dbReference type="RefSeq" id="WP_189223698.1">
    <property type="nucleotide sequence ID" value="NZ_BMRG01000004.1"/>
</dbReference>
<dbReference type="SUPFAM" id="SSF50022">
    <property type="entry name" value="ISP domain"/>
    <property type="match status" value="1"/>
</dbReference>
<evidence type="ECO:0000256" key="3">
    <source>
        <dbReference type="ARBA" id="ARBA00023004"/>
    </source>
</evidence>
<dbReference type="GO" id="GO:0005737">
    <property type="term" value="C:cytoplasm"/>
    <property type="evidence" value="ECO:0007669"/>
    <property type="project" value="TreeGrafter"/>
</dbReference>
<dbReference type="GO" id="GO:0016705">
    <property type="term" value="F:oxidoreductase activity, acting on paired donors, with incorporation or reduction of molecular oxygen"/>
    <property type="evidence" value="ECO:0007669"/>
    <property type="project" value="UniProtKB-ARBA"/>
</dbReference>
<keyword evidence="4" id="KW-0411">Iron-sulfur</keyword>
<dbReference type="PROSITE" id="PS51296">
    <property type="entry name" value="RIESKE"/>
    <property type="match status" value="1"/>
</dbReference>
<dbReference type="SUPFAM" id="SSF51905">
    <property type="entry name" value="FAD/NAD(P)-binding domain"/>
    <property type="match status" value="1"/>
</dbReference>
<evidence type="ECO:0000313" key="7">
    <source>
        <dbReference type="EMBL" id="GGP54438.1"/>
    </source>
</evidence>
<reference evidence="7" key="2">
    <citation type="submission" date="2020-09" db="EMBL/GenBank/DDBJ databases">
        <authorList>
            <person name="Sun Q."/>
            <person name="Ohkuma M."/>
        </authorList>
    </citation>
    <scope>NUCLEOTIDE SEQUENCE</scope>
    <source>
        <strain evidence="7">JCM 3313</strain>
    </source>
</reference>
<protein>
    <submittedName>
        <fullName evidence="7">Iron-sulfur-binding protein</fullName>
    </submittedName>
</protein>
<dbReference type="InterPro" id="IPR005805">
    <property type="entry name" value="Rieske_Fe-S_prot_C"/>
</dbReference>
<dbReference type="Pfam" id="PF01266">
    <property type="entry name" value="DAO"/>
    <property type="match status" value="1"/>
</dbReference>
<gene>
    <name evidence="7" type="ORF">GCM10010185_28680</name>
</gene>
<dbReference type="InterPro" id="IPR017941">
    <property type="entry name" value="Rieske_2Fe-2S"/>
</dbReference>
<dbReference type="Pfam" id="PF00355">
    <property type="entry name" value="Rieske"/>
    <property type="match status" value="1"/>
</dbReference>
<dbReference type="GO" id="GO:0004497">
    <property type="term" value="F:monooxygenase activity"/>
    <property type="evidence" value="ECO:0007669"/>
    <property type="project" value="UniProtKB-ARBA"/>
</dbReference>
<dbReference type="PRINTS" id="PR00162">
    <property type="entry name" value="RIESKE"/>
</dbReference>
<keyword evidence="1" id="KW-0001">2Fe-2S</keyword>
<keyword evidence="3" id="KW-0408">Iron</keyword>
<dbReference type="EMBL" id="BMRG01000004">
    <property type="protein sequence ID" value="GGP54438.1"/>
    <property type="molecule type" value="Genomic_DNA"/>
</dbReference>
<evidence type="ECO:0000256" key="4">
    <source>
        <dbReference type="ARBA" id="ARBA00023014"/>
    </source>
</evidence>
<evidence type="ECO:0000259" key="6">
    <source>
        <dbReference type="PROSITE" id="PS51296"/>
    </source>
</evidence>
<keyword evidence="8" id="KW-1185">Reference proteome</keyword>
<dbReference type="InterPro" id="IPR006076">
    <property type="entry name" value="FAD-dep_OxRdtase"/>
</dbReference>
<keyword evidence="2" id="KW-0479">Metal-binding</keyword>
<evidence type="ECO:0000256" key="1">
    <source>
        <dbReference type="ARBA" id="ARBA00022714"/>
    </source>
</evidence>
<evidence type="ECO:0000256" key="2">
    <source>
        <dbReference type="ARBA" id="ARBA00022723"/>
    </source>
</evidence>
<dbReference type="AlphaFoldDB" id="A0A918AL34"/>
<dbReference type="FunFam" id="2.102.10.10:FF:000014">
    <property type="entry name" value="Oxidoreductase, FAD dependent"/>
    <property type="match status" value="1"/>
</dbReference>